<keyword evidence="5" id="KW-1185">Reference proteome</keyword>
<dbReference type="InterPro" id="IPR006439">
    <property type="entry name" value="HAD-SF_hydro_IA"/>
</dbReference>
<dbReference type="GO" id="GO:0018784">
    <property type="term" value="F:(S)-2-haloacid dehalogenase activity"/>
    <property type="evidence" value="ECO:0007669"/>
    <property type="project" value="UniProtKB-UniRule"/>
</dbReference>
<organism evidence="4 5">
    <name type="scientific">Sulfitobacter brevis</name>
    <dbReference type="NCBI Taxonomy" id="74348"/>
    <lineage>
        <taxon>Bacteria</taxon>
        <taxon>Pseudomonadati</taxon>
        <taxon>Pseudomonadota</taxon>
        <taxon>Alphaproteobacteria</taxon>
        <taxon>Rhodobacterales</taxon>
        <taxon>Roseobacteraceae</taxon>
        <taxon>Sulfitobacter</taxon>
    </lineage>
</organism>
<dbReference type="CDD" id="cd02588">
    <property type="entry name" value="HAD_L2-DEX"/>
    <property type="match status" value="1"/>
</dbReference>
<dbReference type="InterPro" id="IPR023198">
    <property type="entry name" value="PGP-like_dom2"/>
</dbReference>
<dbReference type="RefSeq" id="WP_093923175.1">
    <property type="nucleotide sequence ID" value="NZ_FOMW01000004.1"/>
</dbReference>
<dbReference type="Gene3D" id="1.10.150.240">
    <property type="entry name" value="Putative phosphatase, domain 2"/>
    <property type="match status" value="1"/>
</dbReference>
<evidence type="ECO:0000313" key="5">
    <source>
        <dbReference type="Proteomes" id="UP000198977"/>
    </source>
</evidence>
<name>A0A1I1XAQ8_9RHOB</name>
<dbReference type="PRINTS" id="PR00413">
    <property type="entry name" value="HADHALOGNASE"/>
</dbReference>
<dbReference type="EMBL" id="FOMW01000004">
    <property type="protein sequence ID" value="SFE02813.1"/>
    <property type="molecule type" value="Genomic_DNA"/>
</dbReference>
<proteinExistence type="inferred from homology"/>
<protein>
    <recommendedName>
        <fullName evidence="3">(S)-2-haloacid dehalogenase</fullName>
        <ecNumber evidence="3">3.8.1.2</ecNumber>
    </recommendedName>
    <alternativeName>
        <fullName evidence="3">2-haloalkanoic acid dehalogenase</fullName>
    </alternativeName>
    <alternativeName>
        <fullName evidence="3">Halocarboxylic acid halidohydrolase</fullName>
    </alternativeName>
    <alternativeName>
        <fullName evidence="3">L-2-haloacid dehalogenase</fullName>
    </alternativeName>
</protein>
<dbReference type="Proteomes" id="UP000198977">
    <property type="component" value="Unassembled WGS sequence"/>
</dbReference>
<comment type="similarity">
    <text evidence="1 3">Belongs to the HAD-like hydrolase superfamily. S-2-haloalkanoic acid dehalogenase family.</text>
</comment>
<keyword evidence="2 3" id="KW-0378">Hydrolase</keyword>
<dbReference type="InterPro" id="IPR036412">
    <property type="entry name" value="HAD-like_sf"/>
</dbReference>
<dbReference type="STRING" id="74348.SAMN04488523_104258"/>
<accession>A0A1I1XAQ8</accession>
<dbReference type="Pfam" id="PF00702">
    <property type="entry name" value="Hydrolase"/>
    <property type="match status" value="1"/>
</dbReference>
<dbReference type="NCBIfam" id="TIGR01493">
    <property type="entry name" value="HAD-SF-IA-v2"/>
    <property type="match status" value="1"/>
</dbReference>
<gene>
    <name evidence="4" type="ORF">SAMN04488523_104258</name>
</gene>
<dbReference type="OrthoDB" id="7989657at2"/>
<evidence type="ECO:0000313" key="4">
    <source>
        <dbReference type="EMBL" id="SFE02813.1"/>
    </source>
</evidence>
<dbReference type="InterPro" id="IPR006328">
    <property type="entry name" value="2-HAD"/>
</dbReference>
<dbReference type="SFLD" id="SFLDS00003">
    <property type="entry name" value="Haloacid_Dehalogenase"/>
    <property type="match status" value="1"/>
</dbReference>
<dbReference type="NCBIfam" id="TIGR01428">
    <property type="entry name" value="HAD_type_II"/>
    <property type="match status" value="1"/>
</dbReference>
<dbReference type="SFLD" id="SFLDG01129">
    <property type="entry name" value="C1.5:_HAD__Beta-PGM__Phosphata"/>
    <property type="match status" value="1"/>
</dbReference>
<dbReference type="AlphaFoldDB" id="A0A1I1XAQ8"/>
<dbReference type="Gene3D" id="3.40.50.1000">
    <property type="entry name" value="HAD superfamily/HAD-like"/>
    <property type="match status" value="1"/>
</dbReference>
<evidence type="ECO:0000256" key="1">
    <source>
        <dbReference type="ARBA" id="ARBA00008106"/>
    </source>
</evidence>
<sequence>MPITTCVFDAYGTLFDVAAAARQAAAEPEFAAIKTDWPAVAEQWRLKQLQYSWLRAVTGAHTDFWEVTQNGLDWALEKTGHHGDAALRARLLALYWELQAYSEVPDMLAELKAAGLNTAILSNGSPAMLDGAVASAGIGGVLDACLSVETVGIFKPDPSVYDLVGSHFGCDKENVLFVSSNGWDAGAATGYGFETAWVNRSGEPMDRLPWTPSHVLKDLTGIPALAGV</sequence>
<dbReference type="SUPFAM" id="SSF56784">
    <property type="entry name" value="HAD-like"/>
    <property type="match status" value="1"/>
</dbReference>
<comment type="catalytic activity">
    <reaction evidence="3">
        <text>an (S)-2-haloacid + H2O = a (2R)-2-hydroxycarboxylate + a halide anion + H(+)</text>
        <dbReference type="Rhea" id="RHEA:11192"/>
        <dbReference type="ChEBI" id="CHEBI:15377"/>
        <dbReference type="ChEBI" id="CHEBI:15378"/>
        <dbReference type="ChEBI" id="CHEBI:16042"/>
        <dbReference type="ChEBI" id="CHEBI:58314"/>
        <dbReference type="ChEBI" id="CHEBI:137405"/>
        <dbReference type="EC" id="3.8.1.2"/>
    </reaction>
</comment>
<evidence type="ECO:0000256" key="2">
    <source>
        <dbReference type="ARBA" id="ARBA00022801"/>
    </source>
</evidence>
<reference evidence="5" key="1">
    <citation type="submission" date="2016-10" db="EMBL/GenBank/DDBJ databases">
        <authorList>
            <person name="Varghese N."/>
            <person name="Submissions S."/>
        </authorList>
    </citation>
    <scope>NUCLEOTIDE SEQUENCE [LARGE SCALE GENOMIC DNA]</scope>
    <source>
        <strain evidence="5">DSM 11443</strain>
    </source>
</reference>
<dbReference type="SFLD" id="SFLDG01135">
    <property type="entry name" value="C1.5.6:_HAD__Beta-PGM__Phospha"/>
    <property type="match status" value="1"/>
</dbReference>
<dbReference type="PANTHER" id="PTHR43316">
    <property type="entry name" value="HYDROLASE, HALOACID DELAHOGENASE-RELATED"/>
    <property type="match status" value="1"/>
</dbReference>
<dbReference type="InterPro" id="IPR051540">
    <property type="entry name" value="S-2-haloacid_dehalogenase"/>
</dbReference>
<dbReference type="EC" id="3.8.1.2" evidence="3"/>
<dbReference type="PANTHER" id="PTHR43316:SF3">
    <property type="entry name" value="HALOACID DEHALOGENASE, TYPE II (AFU_ORTHOLOGUE AFUA_2G07750)-RELATED"/>
    <property type="match status" value="1"/>
</dbReference>
<evidence type="ECO:0000256" key="3">
    <source>
        <dbReference type="RuleBase" id="RU368077"/>
    </source>
</evidence>
<dbReference type="SFLD" id="SFLDF00045">
    <property type="entry name" value="2-haloacid_dehalogenase"/>
    <property type="match status" value="1"/>
</dbReference>
<comment type="function">
    <text evidence="3">Catalyzes the hydrolytic dehalogenation of small (S)-2-haloalkanoic acids to yield the corresponding (R)-2-hydroxyalkanoic acids.</text>
</comment>
<dbReference type="InterPro" id="IPR023214">
    <property type="entry name" value="HAD_sf"/>
</dbReference>